<dbReference type="PANTHER" id="PTHR34039">
    <property type="entry name" value="UPF0102 PROTEIN YRAN"/>
    <property type="match status" value="1"/>
</dbReference>
<keyword evidence="3" id="KW-0378">Hydrolase</keyword>
<comment type="similarity">
    <text evidence="1 2">Belongs to the UPF0102 family.</text>
</comment>
<name>A0A2T0W2H5_9RHOB</name>
<dbReference type="AlphaFoldDB" id="A0A2T0W2H5"/>
<dbReference type="Gene3D" id="3.40.1350.10">
    <property type="match status" value="1"/>
</dbReference>
<dbReference type="PANTHER" id="PTHR34039:SF1">
    <property type="entry name" value="UPF0102 PROTEIN YRAN"/>
    <property type="match status" value="1"/>
</dbReference>
<keyword evidence="3" id="KW-0540">Nuclease</keyword>
<protein>
    <recommendedName>
        <fullName evidence="2">UPF0102 protein CLV80_10264</fullName>
    </recommendedName>
</protein>
<dbReference type="GO" id="GO:0004519">
    <property type="term" value="F:endonuclease activity"/>
    <property type="evidence" value="ECO:0007669"/>
    <property type="project" value="UniProtKB-KW"/>
</dbReference>
<sequence>MTGRTGYHAGLAAEEIVSRDYQRRAHSVAAQRWRGKSGEIDLIMRDGTTVVFVEVKKSRSFARAATRLSRTQMDRICGSASEFLAGEPLGQLTDVRFDLAMVDGAGAVQVIENAFMES</sequence>
<dbReference type="InterPro" id="IPR003509">
    <property type="entry name" value="UPF0102_YraN-like"/>
</dbReference>
<dbReference type="EMBL" id="PVTP01000002">
    <property type="protein sequence ID" value="PRY79421.1"/>
    <property type="molecule type" value="Genomic_DNA"/>
</dbReference>
<dbReference type="Pfam" id="PF02021">
    <property type="entry name" value="UPF0102"/>
    <property type="match status" value="1"/>
</dbReference>
<dbReference type="InterPro" id="IPR011335">
    <property type="entry name" value="Restrct_endonuc-II-like"/>
</dbReference>
<comment type="caution">
    <text evidence="3">The sequence shown here is derived from an EMBL/GenBank/DDBJ whole genome shotgun (WGS) entry which is preliminary data.</text>
</comment>
<proteinExistence type="inferred from homology"/>
<gene>
    <name evidence="3" type="ORF">CLV80_10264</name>
</gene>
<evidence type="ECO:0000313" key="3">
    <source>
        <dbReference type="EMBL" id="PRY79421.1"/>
    </source>
</evidence>
<dbReference type="SUPFAM" id="SSF52980">
    <property type="entry name" value="Restriction endonuclease-like"/>
    <property type="match status" value="1"/>
</dbReference>
<dbReference type="HAMAP" id="MF_00048">
    <property type="entry name" value="UPF0102"/>
    <property type="match status" value="1"/>
</dbReference>
<dbReference type="Proteomes" id="UP000238007">
    <property type="component" value="Unassembled WGS sequence"/>
</dbReference>
<keyword evidence="4" id="KW-1185">Reference proteome</keyword>
<dbReference type="InterPro" id="IPR011856">
    <property type="entry name" value="tRNA_endonuc-like_dom_sf"/>
</dbReference>
<evidence type="ECO:0000256" key="1">
    <source>
        <dbReference type="ARBA" id="ARBA00006738"/>
    </source>
</evidence>
<organism evidence="3 4">
    <name type="scientific">Yoonia maritima</name>
    <dbReference type="NCBI Taxonomy" id="1435347"/>
    <lineage>
        <taxon>Bacteria</taxon>
        <taxon>Pseudomonadati</taxon>
        <taxon>Pseudomonadota</taxon>
        <taxon>Alphaproteobacteria</taxon>
        <taxon>Rhodobacterales</taxon>
        <taxon>Paracoccaceae</taxon>
        <taxon>Yoonia</taxon>
    </lineage>
</organism>
<dbReference type="GO" id="GO:0003676">
    <property type="term" value="F:nucleic acid binding"/>
    <property type="evidence" value="ECO:0007669"/>
    <property type="project" value="InterPro"/>
</dbReference>
<keyword evidence="3" id="KW-0255">Endonuclease</keyword>
<accession>A0A2T0W2H5</accession>
<evidence type="ECO:0000313" key="4">
    <source>
        <dbReference type="Proteomes" id="UP000238007"/>
    </source>
</evidence>
<evidence type="ECO:0000256" key="2">
    <source>
        <dbReference type="HAMAP-Rule" id="MF_00048"/>
    </source>
</evidence>
<dbReference type="OrthoDB" id="9812968at2"/>
<reference evidence="3 4" key="1">
    <citation type="submission" date="2018-03" db="EMBL/GenBank/DDBJ databases">
        <title>Genomic Encyclopedia of Archaeal and Bacterial Type Strains, Phase II (KMG-II): from individual species to whole genera.</title>
        <authorList>
            <person name="Goeker M."/>
        </authorList>
    </citation>
    <scope>NUCLEOTIDE SEQUENCE [LARGE SCALE GENOMIC DNA]</scope>
    <source>
        <strain evidence="3 4">DSM 101533</strain>
    </source>
</reference>
<dbReference type="RefSeq" id="WP_106354585.1">
    <property type="nucleotide sequence ID" value="NZ_PVTP01000002.1"/>
</dbReference>